<protein>
    <submittedName>
        <fullName evidence="2">Uncharacterized protein</fullName>
    </submittedName>
</protein>
<sequence>MKRFKWQIFLGVGLVGMSAVLYFVHYLMFHDAHHIFIYLMGDIAFVPIEVLMVTLILHELLASRDRRNKMNKLNMVIGTFFSEVGTELLRFLASHDSNSDMLGEVLDVEGNWTKAEFGSARNDLQGHDFKLSVERNELSEIAEMLVGKRGFMVTLLENPLLLEHDRFTDTLWAVFHLTEELASRRDFSTLSDKDLAHLTGDMERAYSQAAVEWIHYMEHLKSEYPYLFSLAMRRNPFGSSEDAAM</sequence>
<dbReference type="EMBL" id="CP019791">
    <property type="protein sequence ID" value="AQT67981.1"/>
    <property type="molecule type" value="Genomic_DNA"/>
</dbReference>
<dbReference type="AlphaFoldDB" id="A0A1U9NJ87"/>
<dbReference type="Proteomes" id="UP000189674">
    <property type="component" value="Chromosome"/>
</dbReference>
<dbReference type="STRING" id="1936003.STSP2_01135"/>
<keyword evidence="1" id="KW-0812">Transmembrane</keyword>
<feature type="transmembrane region" description="Helical" evidence="1">
    <location>
        <begin position="35"/>
        <end position="62"/>
    </location>
</feature>
<keyword evidence="1" id="KW-0472">Membrane</keyword>
<name>A0A1U9NJ87_9BACT</name>
<evidence type="ECO:0000256" key="1">
    <source>
        <dbReference type="SAM" id="Phobius"/>
    </source>
</evidence>
<dbReference type="OrthoDB" id="9799090at2"/>
<organism evidence="2 3">
    <name type="scientific">Anaerohalosphaera lusitana</name>
    <dbReference type="NCBI Taxonomy" id="1936003"/>
    <lineage>
        <taxon>Bacteria</taxon>
        <taxon>Pseudomonadati</taxon>
        <taxon>Planctomycetota</taxon>
        <taxon>Phycisphaerae</taxon>
        <taxon>Sedimentisphaerales</taxon>
        <taxon>Anaerohalosphaeraceae</taxon>
        <taxon>Anaerohalosphaera</taxon>
    </lineage>
</organism>
<proteinExistence type="predicted"/>
<keyword evidence="1" id="KW-1133">Transmembrane helix</keyword>
<evidence type="ECO:0000313" key="3">
    <source>
        <dbReference type="Proteomes" id="UP000189674"/>
    </source>
</evidence>
<feature type="transmembrane region" description="Helical" evidence="1">
    <location>
        <begin position="7"/>
        <end position="29"/>
    </location>
</feature>
<dbReference type="RefSeq" id="WP_146660607.1">
    <property type="nucleotide sequence ID" value="NZ_CP019791.1"/>
</dbReference>
<dbReference type="KEGG" id="alus:STSP2_01135"/>
<gene>
    <name evidence="2" type="ORF">STSP2_01135</name>
</gene>
<reference evidence="3" key="1">
    <citation type="submission" date="2017-02" db="EMBL/GenBank/DDBJ databases">
        <title>Comparative genomics and description of representatives of a novel lineage of planctomycetes thriving in anoxic sediments.</title>
        <authorList>
            <person name="Spring S."/>
            <person name="Bunk B."/>
            <person name="Sproer C."/>
        </authorList>
    </citation>
    <scope>NUCLEOTIDE SEQUENCE [LARGE SCALE GENOMIC DNA]</scope>
    <source>
        <strain evidence="3">ST-NAGAB-D1</strain>
    </source>
</reference>
<keyword evidence="3" id="KW-1185">Reference proteome</keyword>
<evidence type="ECO:0000313" key="2">
    <source>
        <dbReference type="EMBL" id="AQT67981.1"/>
    </source>
</evidence>
<accession>A0A1U9NJ87</accession>